<feature type="compositionally biased region" description="Low complexity" evidence="2">
    <location>
        <begin position="210"/>
        <end position="219"/>
    </location>
</feature>
<dbReference type="Gene3D" id="1.10.10.60">
    <property type="entry name" value="Homeodomain-like"/>
    <property type="match status" value="1"/>
</dbReference>
<dbReference type="SUPFAM" id="SSF46689">
    <property type="entry name" value="Homeodomain-like"/>
    <property type="match status" value="1"/>
</dbReference>
<dbReference type="Proteomes" id="UP000789405">
    <property type="component" value="Unassembled WGS sequence"/>
</dbReference>
<evidence type="ECO:0000313" key="5">
    <source>
        <dbReference type="Proteomes" id="UP000789405"/>
    </source>
</evidence>
<dbReference type="AlphaFoldDB" id="A0A9N9AS85"/>
<keyword evidence="5" id="KW-1185">Reference proteome</keyword>
<accession>A0A9N9AS85</accession>
<dbReference type="EMBL" id="CAJVPY010001826">
    <property type="protein sequence ID" value="CAG8538218.1"/>
    <property type="molecule type" value="Genomic_DNA"/>
</dbReference>
<feature type="compositionally biased region" description="Basic and acidic residues" evidence="2">
    <location>
        <begin position="224"/>
        <end position="238"/>
    </location>
</feature>
<feature type="region of interest" description="Disordered" evidence="2">
    <location>
        <begin position="165"/>
        <end position="252"/>
    </location>
</feature>
<evidence type="ECO:0000259" key="3">
    <source>
        <dbReference type="Pfam" id="PF03221"/>
    </source>
</evidence>
<dbReference type="OrthoDB" id="2435222at2759"/>
<comment type="caution">
    <text evidence="4">The sequence shown here is derived from an EMBL/GenBank/DDBJ whole genome shotgun (WGS) entry which is preliminary data.</text>
</comment>
<sequence length="252" mass="29779">MVSKRSVTTQFNITPNNYYPLLEVDIKNWVKSLRSQQKIMSRQMIRTKAKQLASQPRFVSLYPTINECKWGEKWVEGFMCCNKFSNQRRTTVAQKLPEDLEPLRDEFLSNVLYHQEVKKLTPTGCIQRPAYNVWVNDPEAQNKRSNFVYANVDNFDDNESIVDLTQNDDANMNNDDGGDNLYEGEDSRNRNSSNEAENEDDWNKNKENGWNDNVENGWNENDENEGRNYDWNEDRSEYPNEDWNEDRSEYPK</sequence>
<proteinExistence type="predicted"/>
<organism evidence="4 5">
    <name type="scientific">Dentiscutata erythropus</name>
    <dbReference type="NCBI Taxonomy" id="1348616"/>
    <lineage>
        <taxon>Eukaryota</taxon>
        <taxon>Fungi</taxon>
        <taxon>Fungi incertae sedis</taxon>
        <taxon>Mucoromycota</taxon>
        <taxon>Glomeromycotina</taxon>
        <taxon>Glomeromycetes</taxon>
        <taxon>Diversisporales</taxon>
        <taxon>Gigasporaceae</taxon>
        <taxon>Dentiscutata</taxon>
    </lineage>
</organism>
<name>A0A9N9AS85_9GLOM</name>
<evidence type="ECO:0000256" key="1">
    <source>
        <dbReference type="ARBA" id="ARBA00023125"/>
    </source>
</evidence>
<gene>
    <name evidence="4" type="ORF">DERYTH_LOCUS4675</name>
</gene>
<protein>
    <submittedName>
        <fullName evidence="4">19034_t:CDS:1</fullName>
    </submittedName>
</protein>
<evidence type="ECO:0000313" key="4">
    <source>
        <dbReference type="EMBL" id="CAG8538218.1"/>
    </source>
</evidence>
<dbReference type="GO" id="GO:0003677">
    <property type="term" value="F:DNA binding"/>
    <property type="evidence" value="ECO:0007669"/>
    <property type="project" value="UniProtKB-KW"/>
</dbReference>
<reference evidence="4" key="1">
    <citation type="submission" date="2021-06" db="EMBL/GenBank/DDBJ databases">
        <authorList>
            <person name="Kallberg Y."/>
            <person name="Tangrot J."/>
            <person name="Rosling A."/>
        </authorList>
    </citation>
    <scope>NUCLEOTIDE SEQUENCE</scope>
    <source>
        <strain evidence="4">MA453B</strain>
    </source>
</reference>
<evidence type="ECO:0000256" key="2">
    <source>
        <dbReference type="SAM" id="MobiDB-lite"/>
    </source>
</evidence>
<dbReference type="Pfam" id="PF03221">
    <property type="entry name" value="HTH_Tnp_Tc5"/>
    <property type="match status" value="1"/>
</dbReference>
<dbReference type="InterPro" id="IPR006600">
    <property type="entry name" value="HTH_CenpB_DNA-bd_dom"/>
</dbReference>
<feature type="domain" description="HTH CENPB-type" evidence="3">
    <location>
        <begin position="19"/>
        <end position="85"/>
    </location>
</feature>
<keyword evidence="1" id="KW-0238">DNA-binding</keyword>
<dbReference type="InterPro" id="IPR009057">
    <property type="entry name" value="Homeodomain-like_sf"/>
</dbReference>